<dbReference type="AlphaFoldDB" id="A0A136A711"/>
<dbReference type="Gene3D" id="2.60.40.200">
    <property type="entry name" value="Superoxide dismutase, copper/zinc binding domain"/>
    <property type="match status" value="1"/>
</dbReference>
<accession>A0A136A711</accession>
<dbReference type="OrthoDB" id="5431326at2"/>
<dbReference type="Proteomes" id="UP000070299">
    <property type="component" value="Unassembled WGS sequence"/>
</dbReference>
<dbReference type="GO" id="GO:0006801">
    <property type="term" value="P:superoxide metabolic process"/>
    <property type="evidence" value="ECO:0007669"/>
    <property type="project" value="InterPro"/>
</dbReference>
<dbReference type="Gene3D" id="1.25.40.10">
    <property type="entry name" value="Tetratricopeptide repeat domain"/>
    <property type="match status" value="2"/>
</dbReference>
<dbReference type="SMART" id="SM00028">
    <property type="entry name" value="TPR"/>
    <property type="match status" value="4"/>
</dbReference>
<keyword evidence="6" id="KW-1185">Reference proteome</keyword>
<dbReference type="PROSITE" id="PS50005">
    <property type="entry name" value="TPR"/>
    <property type="match status" value="2"/>
</dbReference>
<feature type="repeat" description="TPR" evidence="2">
    <location>
        <begin position="518"/>
        <end position="551"/>
    </location>
</feature>
<proteinExistence type="inferred from homology"/>
<evidence type="ECO:0000259" key="4">
    <source>
        <dbReference type="Pfam" id="PF00080"/>
    </source>
</evidence>
<dbReference type="EMBL" id="LSNE01000001">
    <property type="protein sequence ID" value="KXI30994.1"/>
    <property type="molecule type" value="Genomic_DNA"/>
</dbReference>
<evidence type="ECO:0000256" key="1">
    <source>
        <dbReference type="ARBA" id="ARBA00010457"/>
    </source>
</evidence>
<dbReference type="Pfam" id="PF00080">
    <property type="entry name" value="Sod_Cu"/>
    <property type="match status" value="1"/>
</dbReference>
<dbReference type="InterPro" id="IPR011990">
    <property type="entry name" value="TPR-like_helical_dom_sf"/>
</dbReference>
<feature type="signal peptide" evidence="3">
    <location>
        <begin position="1"/>
        <end position="33"/>
    </location>
</feature>
<name>A0A136A711_9ALTE</name>
<comment type="similarity">
    <text evidence="1">Belongs to the Cu-Zn superoxide dismutase family.</text>
</comment>
<dbReference type="GO" id="GO:0051301">
    <property type="term" value="P:cell division"/>
    <property type="evidence" value="ECO:0007669"/>
    <property type="project" value="TreeGrafter"/>
</dbReference>
<evidence type="ECO:0000256" key="2">
    <source>
        <dbReference type="PROSITE-ProRule" id="PRU00339"/>
    </source>
</evidence>
<gene>
    <name evidence="5" type="ORF">AX660_00600</name>
</gene>
<comment type="caution">
    <text evidence="5">The sequence shown here is derived from an EMBL/GenBank/DDBJ whole genome shotgun (WGS) entry which is preliminary data.</text>
</comment>
<evidence type="ECO:0000313" key="5">
    <source>
        <dbReference type="EMBL" id="KXI30994.1"/>
    </source>
</evidence>
<dbReference type="PANTHER" id="PTHR12558:SF44">
    <property type="entry name" value="TETRATRICOPEPTIDE REPEAT-CONTAINING PROTEIN"/>
    <property type="match status" value="1"/>
</dbReference>
<evidence type="ECO:0000313" key="6">
    <source>
        <dbReference type="Proteomes" id="UP000070299"/>
    </source>
</evidence>
<dbReference type="GO" id="GO:0046872">
    <property type="term" value="F:metal ion binding"/>
    <property type="evidence" value="ECO:0007669"/>
    <property type="project" value="InterPro"/>
</dbReference>
<feature type="chain" id="PRO_5007469619" description="Superoxide dismutase copper/zinc binding domain-containing protein" evidence="3">
    <location>
        <begin position="34"/>
        <end position="825"/>
    </location>
</feature>
<keyword evidence="2" id="KW-0802">TPR repeat</keyword>
<protein>
    <recommendedName>
        <fullName evidence="4">Superoxide dismutase copper/zinc binding domain-containing protein</fullName>
    </recommendedName>
</protein>
<reference evidence="6" key="1">
    <citation type="submission" date="2016-02" db="EMBL/GenBank/DDBJ databases">
        <authorList>
            <person name="Schultz-Johansen M."/>
            <person name="Glaring M.A."/>
            <person name="Bech P.K."/>
            <person name="Stougaard P."/>
        </authorList>
    </citation>
    <scope>NUCLEOTIDE SEQUENCE [LARGE SCALE GENOMIC DNA]</scope>
    <source>
        <strain evidence="6">S66</strain>
    </source>
</reference>
<feature type="repeat" description="TPR" evidence="2">
    <location>
        <begin position="439"/>
        <end position="472"/>
    </location>
</feature>
<dbReference type="STRING" id="1799789.AX660_00600"/>
<dbReference type="SUPFAM" id="SSF49329">
    <property type="entry name" value="Cu,Zn superoxide dismutase-like"/>
    <property type="match status" value="1"/>
</dbReference>
<organism evidence="5 6">
    <name type="scientific">Paraglaciecola hydrolytica</name>
    <dbReference type="NCBI Taxonomy" id="1799789"/>
    <lineage>
        <taxon>Bacteria</taxon>
        <taxon>Pseudomonadati</taxon>
        <taxon>Pseudomonadota</taxon>
        <taxon>Gammaproteobacteria</taxon>
        <taxon>Alteromonadales</taxon>
        <taxon>Alteromonadaceae</taxon>
        <taxon>Paraglaciecola</taxon>
    </lineage>
</organism>
<dbReference type="SUPFAM" id="SSF48452">
    <property type="entry name" value="TPR-like"/>
    <property type="match status" value="3"/>
</dbReference>
<keyword evidence="3" id="KW-0732">Signal</keyword>
<feature type="domain" description="Superoxide dismutase copper/zinc binding" evidence="4">
    <location>
        <begin position="690"/>
        <end position="824"/>
    </location>
</feature>
<dbReference type="Pfam" id="PF13432">
    <property type="entry name" value="TPR_16"/>
    <property type="match status" value="1"/>
</dbReference>
<dbReference type="PROSITE" id="PS50293">
    <property type="entry name" value="TPR_REGION"/>
    <property type="match status" value="1"/>
</dbReference>
<dbReference type="InterPro" id="IPR036423">
    <property type="entry name" value="SOD-like_Cu/Zn_dom_sf"/>
</dbReference>
<dbReference type="RefSeq" id="WP_068370938.1">
    <property type="nucleotide sequence ID" value="NZ_LSNE01000001.1"/>
</dbReference>
<sequence>MRKLKIIKGITVNSTCLKRLVTCCLFLSFQTSASVSTLTIDEKDLLIYSTQNSELAKRSQSDLFNFNSLIESSLFNANQLNMEIGDAKALNFISELFKSKDSRAPIALANYIKRYPKDALGFQLAAIELFSQQKYQEATLALRNILQSNPNYTPARTLLGIAWLMLNENALGIEQLKLSLATKHTDPLAIKYLAWDALRNGDPVQATKYLQRNLQTNGIPTTSANLMHLELAELYRQTNDFMGILQLFKLLAENPTTDMSNTLNLEAISRLFEAATEMADINIARIANNKLTHTSAYTSFPSQISRARLLGLESEFSKAISLLDSLKSENQHMERRRVLEKAKIFALQGNANASSKELDTYITSFGEQVTPNAIREYVQRSAALGKGNQALNYLKKVYNQHPKNAYLGSVLVESQIQANDLVGAQTTLDSILRTSADFAPAYYQRGVILYNLGENENATQAFRRSLELDPHQIEVWLALMGSLHDHRTHSHTSQNAGKDHQSLLPVFDEAIEKNPDSSELFYEKGITAYSGGELETAKAAFDRSLKLSPFNLPSLVMSVIVRADLNDELTNAQKLSDVLGVLAPENPAVQDAIGWLKIKAGKPQEGLEHLQSALKGMHDDAAVQFHIGIGYQKLNTIDTSVAYLLQALRDELPTHLADAARQALNTMQPVGQKIVEVKQINGFGVGDKLGTITLKDTKEGLQVTAQINGLPPGNNGMHFHVKPTCEAGIEDGKKVAGVAAGGHYGHDHMMMEMDMNDPIHMEHMKNMKPKGDLPPLLTDANGSSTATVYGSKLTLAELRGRSLMIHNGPDQDGKSGAKIACAIID</sequence>
<dbReference type="InterPro" id="IPR001424">
    <property type="entry name" value="SOD_Cu_Zn_dom"/>
</dbReference>
<dbReference type="InterPro" id="IPR019734">
    <property type="entry name" value="TPR_rpt"/>
</dbReference>
<dbReference type="PANTHER" id="PTHR12558">
    <property type="entry name" value="CELL DIVISION CYCLE 16,23,27"/>
    <property type="match status" value="1"/>
</dbReference>
<evidence type="ECO:0000256" key="3">
    <source>
        <dbReference type="SAM" id="SignalP"/>
    </source>
</evidence>
<dbReference type="Pfam" id="PF14559">
    <property type="entry name" value="TPR_19"/>
    <property type="match status" value="1"/>
</dbReference>